<sequence length="449" mass="51191">MKNLHSLYFILSEHKEEQAKGKRQSIPLDVKIQALDRLDKGERQVDIGADLHLTTSTIRTILKNKDKIRTSATTSTASSAKKITRSRSYALEEIYAHIQSQDPDVMESFAASRGWFDRFKKRYNLYNLKITGEAASAVTGAAAAFTASLKDVVDTGSYPPEIIFNVDETGLFWKRMPSRTFISREQKRAPGFKASKDRLTLLLGGNANGDFRIKPLLVYHSQTPRAMRGISKSSLPVIWKANRKAWITRDIFTEWFTDHFCPSVQRYCRRKGLEEKVLLIMDNALSHPTNLAELPTYIPVEVLFLPPNTTSLIQPMDQEKSEHASRTGELHVGIHTNNGLERQNEVLKHTYLEGYKNCTLGELITVLHCNFSPNVYKKYVQMNSQSSELYRRCKEDVPAFFKNRPRECVSHVMHRMSSSLTEADITNVNYTAGLFKVKSKVTKISRIYC</sequence>
<evidence type="ECO:0000259" key="2">
    <source>
        <dbReference type="Pfam" id="PF04218"/>
    </source>
</evidence>
<gene>
    <name evidence="3" type="ORF">PECUL_23A004870</name>
</gene>
<dbReference type="Gene3D" id="1.10.10.10">
    <property type="entry name" value="Winged helix-like DNA-binding domain superfamily/Winged helix DNA-binding domain"/>
    <property type="match status" value="1"/>
</dbReference>
<evidence type="ECO:0000259" key="1">
    <source>
        <dbReference type="Pfam" id="PF03184"/>
    </source>
</evidence>
<dbReference type="PANTHER" id="PTHR19303:SF26">
    <property type="entry name" value="TIGGER TRANSPOSABLE ELEMENT-DERIVED PROTEIN 1"/>
    <property type="match status" value="1"/>
</dbReference>
<name>A0AAD1VUF3_PELCU</name>
<dbReference type="AlphaFoldDB" id="A0AAD1VUF3"/>
<dbReference type="GO" id="GO:0005634">
    <property type="term" value="C:nucleus"/>
    <property type="evidence" value="ECO:0007669"/>
    <property type="project" value="TreeGrafter"/>
</dbReference>
<dbReference type="Pfam" id="PF03184">
    <property type="entry name" value="DDE_1"/>
    <property type="match status" value="1"/>
</dbReference>
<dbReference type="Pfam" id="PF04218">
    <property type="entry name" value="CENP-B_N"/>
    <property type="match status" value="1"/>
</dbReference>
<dbReference type="EMBL" id="OW240913">
    <property type="protein sequence ID" value="CAH2249429.1"/>
    <property type="molecule type" value="Genomic_DNA"/>
</dbReference>
<evidence type="ECO:0000313" key="4">
    <source>
        <dbReference type="Proteomes" id="UP001295444"/>
    </source>
</evidence>
<feature type="domain" description="HTH psq-type" evidence="2">
    <location>
        <begin position="22"/>
        <end position="70"/>
    </location>
</feature>
<feature type="domain" description="DDE-1" evidence="1">
    <location>
        <begin position="196"/>
        <end position="319"/>
    </location>
</feature>
<accession>A0AAD1VUF3</accession>
<dbReference type="PANTHER" id="PTHR19303">
    <property type="entry name" value="TRANSPOSON"/>
    <property type="match status" value="1"/>
</dbReference>
<dbReference type="InterPro" id="IPR050863">
    <property type="entry name" value="CenT-Element_Derived"/>
</dbReference>
<dbReference type="InterPro" id="IPR007889">
    <property type="entry name" value="HTH_Psq"/>
</dbReference>
<proteinExistence type="predicted"/>
<dbReference type="InterPro" id="IPR036388">
    <property type="entry name" value="WH-like_DNA-bd_sf"/>
</dbReference>
<dbReference type="Proteomes" id="UP001295444">
    <property type="component" value="Chromosome 02"/>
</dbReference>
<evidence type="ECO:0000313" key="3">
    <source>
        <dbReference type="EMBL" id="CAH2249429.1"/>
    </source>
</evidence>
<dbReference type="InterPro" id="IPR004875">
    <property type="entry name" value="DDE_SF_endonuclease_dom"/>
</dbReference>
<dbReference type="GO" id="GO:0003677">
    <property type="term" value="F:DNA binding"/>
    <property type="evidence" value="ECO:0007669"/>
    <property type="project" value="InterPro"/>
</dbReference>
<reference evidence="3" key="1">
    <citation type="submission" date="2022-03" db="EMBL/GenBank/DDBJ databases">
        <authorList>
            <person name="Alioto T."/>
            <person name="Alioto T."/>
            <person name="Gomez Garrido J."/>
        </authorList>
    </citation>
    <scope>NUCLEOTIDE SEQUENCE</scope>
</reference>
<dbReference type="SUPFAM" id="SSF46689">
    <property type="entry name" value="Homeodomain-like"/>
    <property type="match status" value="1"/>
</dbReference>
<dbReference type="InterPro" id="IPR009057">
    <property type="entry name" value="Homeodomain-like_sf"/>
</dbReference>
<dbReference type="Gene3D" id="1.10.10.60">
    <property type="entry name" value="Homeodomain-like"/>
    <property type="match status" value="1"/>
</dbReference>
<protein>
    <submittedName>
        <fullName evidence="3">Tigger transposable element-derived 1-like</fullName>
    </submittedName>
</protein>
<organism evidence="3 4">
    <name type="scientific">Pelobates cultripes</name>
    <name type="common">Western spadefoot toad</name>
    <dbReference type="NCBI Taxonomy" id="61616"/>
    <lineage>
        <taxon>Eukaryota</taxon>
        <taxon>Metazoa</taxon>
        <taxon>Chordata</taxon>
        <taxon>Craniata</taxon>
        <taxon>Vertebrata</taxon>
        <taxon>Euteleostomi</taxon>
        <taxon>Amphibia</taxon>
        <taxon>Batrachia</taxon>
        <taxon>Anura</taxon>
        <taxon>Pelobatoidea</taxon>
        <taxon>Pelobatidae</taxon>
        <taxon>Pelobates</taxon>
    </lineage>
</organism>
<keyword evidence="4" id="KW-1185">Reference proteome</keyword>